<sequence length="222" mass="25082">MQTWRVKEDGVWELFAVTLTGSLSRLQRGCSDPALAEACALYNAVILARDCCFRDVEFESHNSSIIALVKEGNGNPRSYLEWLGYAITQLNENDLSYVAAILYNIWFARNQMVFNFHNIGEDRVINNAAISLHEYKKANMDELSTNCTNSKCASKRNKQNQHNYNGNRRQQNMTTTTRWKKPNTGIIKINCDANLACEGRWGLGAVCRNSDGELVAAATWVF</sequence>
<evidence type="ECO:0000313" key="1">
    <source>
        <dbReference type="EMBL" id="CAJ2628188.1"/>
    </source>
</evidence>
<dbReference type="EMBL" id="CASHSV030000001">
    <property type="protein sequence ID" value="CAJ2628188.1"/>
    <property type="molecule type" value="Genomic_DNA"/>
</dbReference>
<comment type="caution">
    <text evidence="1">The sequence shown here is derived from an EMBL/GenBank/DDBJ whole genome shotgun (WGS) entry which is preliminary data.</text>
</comment>
<proteinExistence type="predicted"/>
<organism evidence="1 2">
    <name type="scientific">Trifolium pratense</name>
    <name type="common">Red clover</name>
    <dbReference type="NCBI Taxonomy" id="57577"/>
    <lineage>
        <taxon>Eukaryota</taxon>
        <taxon>Viridiplantae</taxon>
        <taxon>Streptophyta</taxon>
        <taxon>Embryophyta</taxon>
        <taxon>Tracheophyta</taxon>
        <taxon>Spermatophyta</taxon>
        <taxon>Magnoliopsida</taxon>
        <taxon>eudicotyledons</taxon>
        <taxon>Gunneridae</taxon>
        <taxon>Pentapetalae</taxon>
        <taxon>rosids</taxon>
        <taxon>fabids</taxon>
        <taxon>Fabales</taxon>
        <taxon>Fabaceae</taxon>
        <taxon>Papilionoideae</taxon>
        <taxon>50 kb inversion clade</taxon>
        <taxon>NPAAA clade</taxon>
        <taxon>Hologalegina</taxon>
        <taxon>IRL clade</taxon>
        <taxon>Trifolieae</taxon>
        <taxon>Trifolium</taxon>
    </lineage>
</organism>
<name>A0ACB0I7S8_TRIPR</name>
<dbReference type="Proteomes" id="UP001177021">
    <property type="component" value="Unassembled WGS sequence"/>
</dbReference>
<keyword evidence="2" id="KW-1185">Reference proteome</keyword>
<accession>A0ACB0I7S8</accession>
<reference evidence="1" key="1">
    <citation type="submission" date="2023-10" db="EMBL/GenBank/DDBJ databases">
        <authorList>
            <person name="Rodriguez Cubillos JULIANA M."/>
            <person name="De Vega J."/>
        </authorList>
    </citation>
    <scope>NUCLEOTIDE SEQUENCE</scope>
</reference>
<protein>
    <submittedName>
        <fullName evidence="1">Uncharacterized protein</fullName>
    </submittedName>
</protein>
<evidence type="ECO:0000313" key="2">
    <source>
        <dbReference type="Proteomes" id="UP001177021"/>
    </source>
</evidence>
<gene>
    <name evidence="1" type="ORF">MILVUS5_LOCUS482</name>
</gene>